<feature type="domain" description="Protein kinase" evidence="8">
    <location>
        <begin position="1"/>
        <end position="220"/>
    </location>
</feature>
<evidence type="ECO:0000256" key="4">
    <source>
        <dbReference type="ARBA" id="ARBA00022741"/>
    </source>
</evidence>
<dbReference type="CDD" id="cd14014">
    <property type="entry name" value="STKc_PknB_like"/>
    <property type="match status" value="1"/>
</dbReference>
<evidence type="ECO:0000256" key="7">
    <source>
        <dbReference type="SAM" id="MobiDB-lite"/>
    </source>
</evidence>
<evidence type="ECO:0000256" key="1">
    <source>
        <dbReference type="ARBA" id="ARBA00012513"/>
    </source>
</evidence>
<dbReference type="Gene3D" id="1.10.510.10">
    <property type="entry name" value="Transferase(Phosphotransferase) domain 1"/>
    <property type="match status" value="1"/>
</dbReference>
<evidence type="ECO:0000256" key="6">
    <source>
        <dbReference type="ARBA" id="ARBA00022840"/>
    </source>
</evidence>
<evidence type="ECO:0000313" key="10">
    <source>
        <dbReference type="Proteomes" id="UP000542674"/>
    </source>
</evidence>
<dbReference type="Pfam" id="PF00069">
    <property type="entry name" value="Pkinase"/>
    <property type="match status" value="1"/>
</dbReference>
<dbReference type="InterPro" id="IPR011009">
    <property type="entry name" value="Kinase-like_dom_sf"/>
</dbReference>
<dbReference type="PANTHER" id="PTHR43289:SF6">
    <property type="entry name" value="SERINE_THREONINE-PROTEIN KINASE NEKL-3"/>
    <property type="match status" value="1"/>
</dbReference>
<dbReference type="EC" id="2.7.11.1" evidence="1"/>
<keyword evidence="2" id="KW-0723">Serine/threonine-protein kinase</keyword>
<dbReference type="InterPro" id="IPR000719">
    <property type="entry name" value="Prot_kinase_dom"/>
</dbReference>
<sequence length="486" mass="51196">MWDLRSRRYLAVKLLRAADAAALLRFVREQSLRVDHPHVVAPSGWAAEEDEVLLTMDLVGGGDVERLLGDFGKLPLTFAAALVDQLLDALTVVHGHGIVHRDIKPANLLLEPTGTGRPFLRLADFGIAAVIGEPRLTDDRIAVGTRGYIAPECVLGALPDVRQDLYAVGVLTCRLLTGQPPSTEAFDDLPQSLRPLVSALCAESPDDRPASASAARKDWLAAMDLAGSEPLDPADPHPVEVFEHLDPLPPGYGPDGPVTVAASDEMAADAQPSRARPTRRRVAVTAGCLAVAAGIVTPITMSTMDVSGKAVAPTSGPVATRDGSPPFVAAPPGTNLLPDPGAEAYPPNWTAFGSGVVGQDDIRRTGSKSLRVTTTATGANSAGATTRSDSSRTAEGTTYRAECWVRSSGRIGVFLQVQEYTPDWQRVGEPVPSAKTALDDPGRWFPVSVTYTATRGGNLLPITVFSNNLRAGGDALLVDDCSLTTG</sequence>
<dbReference type="Proteomes" id="UP000542674">
    <property type="component" value="Unassembled WGS sequence"/>
</dbReference>
<feature type="compositionally biased region" description="Low complexity" evidence="7">
    <location>
        <begin position="374"/>
        <end position="386"/>
    </location>
</feature>
<keyword evidence="5 9" id="KW-0418">Kinase</keyword>
<evidence type="ECO:0000256" key="3">
    <source>
        <dbReference type="ARBA" id="ARBA00022679"/>
    </source>
</evidence>
<dbReference type="GO" id="GO:0005524">
    <property type="term" value="F:ATP binding"/>
    <property type="evidence" value="ECO:0007669"/>
    <property type="project" value="UniProtKB-KW"/>
</dbReference>
<gene>
    <name evidence="9" type="ORF">F4559_002677</name>
</gene>
<dbReference type="GO" id="GO:0004674">
    <property type="term" value="F:protein serine/threonine kinase activity"/>
    <property type="evidence" value="ECO:0007669"/>
    <property type="project" value="UniProtKB-KW"/>
</dbReference>
<comment type="caution">
    <text evidence="9">The sequence shown here is derived from an EMBL/GenBank/DDBJ whole genome shotgun (WGS) entry which is preliminary data.</text>
</comment>
<evidence type="ECO:0000256" key="5">
    <source>
        <dbReference type="ARBA" id="ARBA00022777"/>
    </source>
</evidence>
<dbReference type="PROSITE" id="PS00108">
    <property type="entry name" value="PROTEIN_KINASE_ST"/>
    <property type="match status" value="1"/>
</dbReference>
<keyword evidence="10" id="KW-1185">Reference proteome</keyword>
<dbReference type="EMBL" id="JACHJS010000001">
    <property type="protein sequence ID" value="MBB4965318.1"/>
    <property type="molecule type" value="Genomic_DNA"/>
</dbReference>
<proteinExistence type="predicted"/>
<evidence type="ECO:0000259" key="8">
    <source>
        <dbReference type="PROSITE" id="PS50011"/>
    </source>
</evidence>
<dbReference type="PROSITE" id="PS50011">
    <property type="entry name" value="PROTEIN_KINASE_DOM"/>
    <property type="match status" value="1"/>
</dbReference>
<protein>
    <recommendedName>
        <fullName evidence="1">non-specific serine/threonine protein kinase</fullName>
        <ecNumber evidence="1">2.7.11.1</ecNumber>
    </recommendedName>
</protein>
<dbReference type="SMART" id="SM00220">
    <property type="entry name" value="S_TKc"/>
    <property type="match status" value="1"/>
</dbReference>
<evidence type="ECO:0000313" key="9">
    <source>
        <dbReference type="EMBL" id="MBB4965318.1"/>
    </source>
</evidence>
<dbReference type="AlphaFoldDB" id="A0A7W7T2D7"/>
<dbReference type="SUPFAM" id="SSF56112">
    <property type="entry name" value="Protein kinase-like (PK-like)"/>
    <property type="match status" value="1"/>
</dbReference>
<keyword evidence="3 9" id="KW-0808">Transferase</keyword>
<dbReference type="PANTHER" id="PTHR43289">
    <property type="entry name" value="MITOGEN-ACTIVATED PROTEIN KINASE KINASE KINASE 20-RELATED"/>
    <property type="match status" value="1"/>
</dbReference>
<name>A0A7W7T2D7_9PSEU</name>
<reference evidence="9 10" key="1">
    <citation type="submission" date="2020-08" db="EMBL/GenBank/DDBJ databases">
        <title>Sequencing the genomes of 1000 actinobacteria strains.</title>
        <authorList>
            <person name="Klenk H.-P."/>
        </authorList>
    </citation>
    <scope>NUCLEOTIDE SEQUENCE [LARGE SCALE GENOMIC DNA]</scope>
    <source>
        <strain evidence="9 10">DSM 45084</strain>
    </source>
</reference>
<keyword evidence="4" id="KW-0547">Nucleotide-binding</keyword>
<accession>A0A7W7T2D7</accession>
<organism evidence="9 10">
    <name type="scientific">Saccharothrix violaceirubra</name>
    <dbReference type="NCBI Taxonomy" id="413306"/>
    <lineage>
        <taxon>Bacteria</taxon>
        <taxon>Bacillati</taxon>
        <taxon>Actinomycetota</taxon>
        <taxon>Actinomycetes</taxon>
        <taxon>Pseudonocardiales</taxon>
        <taxon>Pseudonocardiaceae</taxon>
        <taxon>Saccharothrix</taxon>
    </lineage>
</organism>
<feature type="region of interest" description="Disordered" evidence="7">
    <location>
        <begin position="374"/>
        <end position="393"/>
    </location>
</feature>
<evidence type="ECO:0000256" key="2">
    <source>
        <dbReference type="ARBA" id="ARBA00022527"/>
    </source>
</evidence>
<keyword evidence="6" id="KW-0067">ATP-binding</keyword>
<dbReference type="InterPro" id="IPR008271">
    <property type="entry name" value="Ser/Thr_kinase_AS"/>
</dbReference>
<dbReference type="Gene3D" id="2.60.120.260">
    <property type="entry name" value="Galactose-binding domain-like"/>
    <property type="match status" value="1"/>
</dbReference>